<dbReference type="Proteomes" id="UP000035037">
    <property type="component" value="Unassembled WGS sequence"/>
</dbReference>
<protein>
    <recommendedName>
        <fullName evidence="4">Histidine phosphotransferase</fullName>
    </recommendedName>
</protein>
<sequence>MTSSFPSNRITRRRSSSTLPNLQPPSRPQARPPLRPTTTSSTSATTSSASSVSRAPFLTLNDHGRVYVADLPKLSDGQLANLAREASQVFASLDQRIAQLQADLNATPPDAVIRACTKRDVTARFMKAIEEEQNNRRNNPQLRAAAGESLSRTFMEVARQRLPGEAFDSLLQEALTLVNRQEEGRQRNVDMTERLPVVVSDMSTT</sequence>
<reference evidence="2 3" key="1">
    <citation type="submission" date="2015-02" db="EMBL/GenBank/DDBJ databases">
        <authorList>
            <person name="Slaby B."/>
            <person name="Hentschel U."/>
        </authorList>
    </citation>
    <scope>NUCLEOTIDE SEQUENCE [LARGE SCALE GENOMIC DNA]</scope>
    <source>
        <strain evidence="2">15L</strain>
    </source>
</reference>
<feature type="compositionally biased region" description="Pro residues" evidence="1">
    <location>
        <begin position="22"/>
        <end position="35"/>
    </location>
</feature>
<name>A0A0G8AVZ9_9SYNE</name>
<gene>
    <name evidence="2" type="ORF">TQ37_04885</name>
</gene>
<reference evidence="2 3" key="2">
    <citation type="submission" date="2015-05" db="EMBL/GenBank/DDBJ databases">
        <title>Lifestyle Evolution in Cyanobacterial Symbionts of Sponges.</title>
        <authorList>
            <person name="Burgsdorf I."/>
            <person name="Slaby B.M."/>
            <person name="Handley K.M."/>
            <person name="Haber M."/>
            <person name="Blom J."/>
            <person name="Marshall C.W."/>
            <person name="Gilbert J.A."/>
            <person name="Hentschel U."/>
            <person name="Steindler L."/>
        </authorList>
    </citation>
    <scope>NUCLEOTIDE SEQUENCE [LARGE SCALE GENOMIC DNA]</scope>
    <source>
        <strain evidence="2">15L</strain>
    </source>
</reference>
<feature type="compositionally biased region" description="Low complexity" evidence="1">
    <location>
        <begin position="37"/>
        <end position="51"/>
    </location>
</feature>
<comment type="caution">
    <text evidence="2">The sequence shown here is derived from an EMBL/GenBank/DDBJ whole genome shotgun (WGS) entry which is preliminary data.</text>
</comment>
<organism evidence="2 3">
    <name type="scientific">Candidatus Synechococcus spongiarum 15L</name>
    <dbReference type="NCBI Taxonomy" id="1608419"/>
    <lineage>
        <taxon>Bacteria</taxon>
        <taxon>Bacillati</taxon>
        <taxon>Cyanobacteriota</taxon>
        <taxon>Cyanophyceae</taxon>
        <taxon>Synechococcales</taxon>
        <taxon>Synechococcaceae</taxon>
        <taxon>Synechococcus</taxon>
    </lineage>
</organism>
<evidence type="ECO:0000256" key="1">
    <source>
        <dbReference type="SAM" id="MobiDB-lite"/>
    </source>
</evidence>
<dbReference type="AlphaFoldDB" id="A0A0G8AVZ9"/>
<proteinExistence type="predicted"/>
<evidence type="ECO:0000313" key="3">
    <source>
        <dbReference type="Proteomes" id="UP000035037"/>
    </source>
</evidence>
<dbReference type="PATRIC" id="fig|1608419.3.peg.2538"/>
<evidence type="ECO:0008006" key="4">
    <source>
        <dbReference type="Google" id="ProtNLM"/>
    </source>
</evidence>
<evidence type="ECO:0000313" key="2">
    <source>
        <dbReference type="EMBL" id="KKZ12964.1"/>
    </source>
</evidence>
<feature type="region of interest" description="Disordered" evidence="1">
    <location>
        <begin position="1"/>
        <end position="53"/>
    </location>
</feature>
<accession>A0A0G8AVZ9</accession>
<dbReference type="EMBL" id="JYFQ01000096">
    <property type="protein sequence ID" value="KKZ12964.1"/>
    <property type="molecule type" value="Genomic_DNA"/>
</dbReference>